<protein>
    <recommendedName>
        <fullName evidence="11">Iron ABC transporter permease</fullName>
    </recommendedName>
</protein>
<dbReference type="InterPro" id="IPR037294">
    <property type="entry name" value="ABC_BtuC-like"/>
</dbReference>
<feature type="transmembrane region" description="Helical" evidence="8">
    <location>
        <begin position="141"/>
        <end position="160"/>
    </location>
</feature>
<evidence type="ECO:0000256" key="8">
    <source>
        <dbReference type="SAM" id="Phobius"/>
    </source>
</evidence>
<dbReference type="GO" id="GO:0022857">
    <property type="term" value="F:transmembrane transporter activity"/>
    <property type="evidence" value="ECO:0007669"/>
    <property type="project" value="InterPro"/>
</dbReference>
<evidence type="ECO:0000256" key="5">
    <source>
        <dbReference type="ARBA" id="ARBA00022692"/>
    </source>
</evidence>
<evidence type="ECO:0000256" key="1">
    <source>
        <dbReference type="ARBA" id="ARBA00004651"/>
    </source>
</evidence>
<dbReference type="PANTHER" id="PTHR30472">
    <property type="entry name" value="FERRIC ENTEROBACTIN TRANSPORT SYSTEM PERMEASE PROTEIN"/>
    <property type="match status" value="1"/>
</dbReference>
<keyword evidence="3" id="KW-0813">Transport</keyword>
<evidence type="ECO:0008006" key="11">
    <source>
        <dbReference type="Google" id="ProtNLM"/>
    </source>
</evidence>
<dbReference type="PANTHER" id="PTHR30472:SF1">
    <property type="entry name" value="FE(3+) DICITRATE TRANSPORT SYSTEM PERMEASE PROTEIN FECC-RELATED"/>
    <property type="match status" value="1"/>
</dbReference>
<feature type="transmembrane region" description="Helical" evidence="8">
    <location>
        <begin position="85"/>
        <end position="102"/>
    </location>
</feature>
<dbReference type="CDD" id="cd06550">
    <property type="entry name" value="TM_ABC_iron-siderophores_like"/>
    <property type="match status" value="1"/>
</dbReference>
<sequence>MATATEDRPPAVGAGADDAAAAVRRSRSLLLTGLTVSLLLLVVVVVLSIGIGTKNLSPATVWDSLLHGGDSEADLIVRGLRVPRTLAGLMVGAALGLAGSLMQALSRNPLADPGILGVNAGAACAVVLGIAFFGITQLDEYVWFALLGAALATVVVYLLGSTGRGGASPVRLVLAGAAVTAVLTGVISAVVLTNGIAFNGFRSWTVGSLQHVDSSVVASVTPFLLAGFVLAMFLGPSLNTIALGDQLAAALGARVGRVRVTGIVATTLLCGAATAVAGPIAFIGLVVPHAVRAFTGPDHRWILPFSMVAGAVLVLVSDVVGRLVLWPSELEVSVVTAVLGAPVFVVIVRRRRLAQL</sequence>
<keyword evidence="5 8" id="KW-0812">Transmembrane</keyword>
<feature type="transmembrane region" description="Helical" evidence="8">
    <location>
        <begin position="330"/>
        <end position="348"/>
    </location>
</feature>
<dbReference type="RefSeq" id="WP_109697113.1">
    <property type="nucleotide sequence ID" value="NZ_QGDD01000011.1"/>
</dbReference>
<evidence type="ECO:0000313" key="10">
    <source>
        <dbReference type="Proteomes" id="UP000245507"/>
    </source>
</evidence>
<dbReference type="SUPFAM" id="SSF81345">
    <property type="entry name" value="ABC transporter involved in vitamin B12 uptake, BtuC"/>
    <property type="match status" value="1"/>
</dbReference>
<evidence type="ECO:0000256" key="4">
    <source>
        <dbReference type="ARBA" id="ARBA00022475"/>
    </source>
</evidence>
<dbReference type="FunFam" id="1.10.3470.10:FF:000001">
    <property type="entry name" value="Vitamin B12 ABC transporter permease BtuC"/>
    <property type="match status" value="1"/>
</dbReference>
<dbReference type="GO" id="GO:0005886">
    <property type="term" value="C:plasma membrane"/>
    <property type="evidence" value="ECO:0007669"/>
    <property type="project" value="UniProtKB-SubCell"/>
</dbReference>
<evidence type="ECO:0000256" key="6">
    <source>
        <dbReference type="ARBA" id="ARBA00022989"/>
    </source>
</evidence>
<keyword evidence="7 8" id="KW-0472">Membrane</keyword>
<dbReference type="Proteomes" id="UP000245507">
    <property type="component" value="Unassembled WGS sequence"/>
</dbReference>
<dbReference type="AlphaFoldDB" id="A0A316TFN4"/>
<evidence type="ECO:0000256" key="2">
    <source>
        <dbReference type="ARBA" id="ARBA00007935"/>
    </source>
</evidence>
<comment type="similarity">
    <text evidence="2">Belongs to the binding-protein-dependent transport system permease family. FecCD subfamily.</text>
</comment>
<keyword evidence="10" id="KW-1185">Reference proteome</keyword>
<comment type="caution">
    <text evidence="9">The sequence shown here is derived from an EMBL/GenBank/DDBJ whole genome shotgun (WGS) entry which is preliminary data.</text>
</comment>
<dbReference type="EMBL" id="QGDD01000011">
    <property type="protein sequence ID" value="PWN01144.1"/>
    <property type="molecule type" value="Genomic_DNA"/>
</dbReference>
<keyword evidence="6 8" id="KW-1133">Transmembrane helix</keyword>
<keyword evidence="4" id="KW-1003">Cell membrane</keyword>
<dbReference type="OrthoDB" id="9782305at2"/>
<dbReference type="GO" id="GO:0033214">
    <property type="term" value="P:siderophore-iron import into cell"/>
    <property type="evidence" value="ECO:0007669"/>
    <property type="project" value="TreeGrafter"/>
</dbReference>
<organism evidence="9 10">
    <name type="scientific">Nocardioides silvaticus</name>
    <dbReference type="NCBI Taxonomy" id="2201891"/>
    <lineage>
        <taxon>Bacteria</taxon>
        <taxon>Bacillati</taxon>
        <taxon>Actinomycetota</taxon>
        <taxon>Actinomycetes</taxon>
        <taxon>Propionibacteriales</taxon>
        <taxon>Nocardioidaceae</taxon>
        <taxon>Nocardioides</taxon>
    </lineage>
</organism>
<dbReference type="Gene3D" id="1.10.3470.10">
    <property type="entry name" value="ABC transporter involved in vitamin B12 uptake, BtuC"/>
    <property type="match status" value="1"/>
</dbReference>
<comment type="subcellular location">
    <subcellularLocation>
        <location evidence="1">Cell membrane</location>
        <topology evidence="1">Multi-pass membrane protein</topology>
    </subcellularLocation>
</comment>
<evidence type="ECO:0000256" key="3">
    <source>
        <dbReference type="ARBA" id="ARBA00022448"/>
    </source>
</evidence>
<gene>
    <name evidence="9" type="ORF">DJ010_20070</name>
</gene>
<dbReference type="Pfam" id="PF01032">
    <property type="entry name" value="FecCD"/>
    <property type="match status" value="1"/>
</dbReference>
<proteinExistence type="inferred from homology"/>
<reference evidence="9 10" key="1">
    <citation type="submission" date="2018-05" db="EMBL/GenBank/DDBJ databases">
        <title>Nocardioides silvaticus genome.</title>
        <authorList>
            <person name="Li C."/>
            <person name="Wang G."/>
        </authorList>
    </citation>
    <scope>NUCLEOTIDE SEQUENCE [LARGE SCALE GENOMIC DNA]</scope>
    <source>
        <strain evidence="9 10">CCTCC AB 2018079</strain>
    </source>
</reference>
<feature type="transmembrane region" description="Helical" evidence="8">
    <location>
        <begin position="301"/>
        <end position="324"/>
    </location>
</feature>
<feature type="transmembrane region" description="Helical" evidence="8">
    <location>
        <begin position="216"/>
        <end position="234"/>
    </location>
</feature>
<evidence type="ECO:0000313" key="9">
    <source>
        <dbReference type="EMBL" id="PWN01144.1"/>
    </source>
</evidence>
<feature type="transmembrane region" description="Helical" evidence="8">
    <location>
        <begin position="29"/>
        <end position="51"/>
    </location>
</feature>
<feature type="transmembrane region" description="Helical" evidence="8">
    <location>
        <begin position="114"/>
        <end position="135"/>
    </location>
</feature>
<feature type="transmembrane region" description="Helical" evidence="8">
    <location>
        <begin position="172"/>
        <end position="196"/>
    </location>
</feature>
<accession>A0A316TFN4</accession>
<dbReference type="InterPro" id="IPR000522">
    <property type="entry name" value="ABC_transptr_permease_BtuC"/>
</dbReference>
<name>A0A316TFN4_9ACTN</name>
<evidence type="ECO:0000256" key="7">
    <source>
        <dbReference type="ARBA" id="ARBA00023136"/>
    </source>
</evidence>